<dbReference type="InterPro" id="IPR042237">
    <property type="entry name" value="PTRHD1"/>
</dbReference>
<dbReference type="InterPro" id="IPR002833">
    <property type="entry name" value="PTH2"/>
</dbReference>
<dbReference type="AlphaFoldDB" id="A0AAF0E431"/>
<keyword evidence="5" id="KW-1185">Reference proteome</keyword>
<dbReference type="EMBL" id="CP119908">
    <property type="protein sequence ID" value="WFD17801.1"/>
    <property type="molecule type" value="Genomic_DNA"/>
</dbReference>
<dbReference type="PANTHER" id="PTHR46194:SF1">
    <property type="entry name" value="PEPTIDYL-TRNA HYDROLASE PTRHD1-RELATED"/>
    <property type="match status" value="1"/>
</dbReference>
<dbReference type="InterPro" id="IPR023476">
    <property type="entry name" value="Pep_tRNA_hydro_II_dom_sf"/>
</dbReference>
<proteinExistence type="predicted"/>
<accession>A0AAF0E431</accession>
<dbReference type="SUPFAM" id="SSF102462">
    <property type="entry name" value="Peptidyl-tRNA hydrolase II"/>
    <property type="match status" value="1"/>
</dbReference>
<dbReference type="EC" id="3.1.1.29" evidence="1"/>
<protein>
    <recommendedName>
        <fullName evidence="1">peptidyl-tRNA hydrolase</fullName>
        <ecNumber evidence="1">3.1.1.29</ecNumber>
    </recommendedName>
</protein>
<comment type="catalytic activity">
    <reaction evidence="3">
        <text>an N-acyl-L-alpha-aminoacyl-tRNA + H2O = an N-acyl-L-amino acid + a tRNA + H(+)</text>
        <dbReference type="Rhea" id="RHEA:54448"/>
        <dbReference type="Rhea" id="RHEA-COMP:10123"/>
        <dbReference type="Rhea" id="RHEA-COMP:13883"/>
        <dbReference type="ChEBI" id="CHEBI:15377"/>
        <dbReference type="ChEBI" id="CHEBI:15378"/>
        <dbReference type="ChEBI" id="CHEBI:59874"/>
        <dbReference type="ChEBI" id="CHEBI:78442"/>
        <dbReference type="ChEBI" id="CHEBI:138191"/>
        <dbReference type="EC" id="3.1.1.29"/>
    </reaction>
</comment>
<evidence type="ECO:0000256" key="2">
    <source>
        <dbReference type="ARBA" id="ARBA00022801"/>
    </source>
</evidence>
<dbReference type="Pfam" id="PF01981">
    <property type="entry name" value="PTH2"/>
    <property type="match status" value="1"/>
</dbReference>
<gene>
    <name evidence="4" type="ORF">MCAP1_000010</name>
</gene>
<reference evidence="4" key="1">
    <citation type="submission" date="2023-03" db="EMBL/GenBank/DDBJ databases">
        <title>Mating type loci evolution in Malassezia.</title>
        <authorList>
            <person name="Coelho M.A."/>
        </authorList>
    </citation>
    <scope>NUCLEOTIDE SEQUENCE</scope>
    <source>
        <strain evidence="4">CBS 10434</strain>
    </source>
</reference>
<dbReference type="Proteomes" id="UP001220961">
    <property type="component" value="Chromosome 1"/>
</dbReference>
<dbReference type="GO" id="GO:0004045">
    <property type="term" value="F:peptidyl-tRNA hydrolase activity"/>
    <property type="evidence" value="ECO:0007669"/>
    <property type="project" value="UniProtKB-EC"/>
</dbReference>
<organism evidence="4 5">
    <name type="scientific">Malassezia caprae</name>
    <dbReference type="NCBI Taxonomy" id="1381934"/>
    <lineage>
        <taxon>Eukaryota</taxon>
        <taxon>Fungi</taxon>
        <taxon>Dikarya</taxon>
        <taxon>Basidiomycota</taxon>
        <taxon>Ustilaginomycotina</taxon>
        <taxon>Malasseziomycetes</taxon>
        <taxon>Malasseziales</taxon>
        <taxon>Malasseziaceae</taxon>
        <taxon>Malassezia</taxon>
    </lineage>
</organism>
<evidence type="ECO:0000256" key="1">
    <source>
        <dbReference type="ARBA" id="ARBA00013260"/>
    </source>
</evidence>
<sequence length="137" mass="15197">MSSPTSLPLVMQLIVDRELIKSGWTMGPMMAQAAHAASAVRDYADDQVLVQSMERPDTQAYVSSDNLPHMHKIVLQTPKNVSLPELAAQLAAETHETMPPHYLWLEQPENVPTCLAVAPNRKPEVRLQTNPSAFLPF</sequence>
<dbReference type="PANTHER" id="PTHR46194">
    <property type="entry name" value="PEPTIDYL-TRNA HYDROLASE PTRHD1-RELATED"/>
    <property type="match status" value="1"/>
</dbReference>
<keyword evidence="2" id="KW-0378">Hydrolase</keyword>
<name>A0AAF0E431_9BASI</name>
<evidence type="ECO:0000313" key="5">
    <source>
        <dbReference type="Proteomes" id="UP001220961"/>
    </source>
</evidence>
<evidence type="ECO:0000313" key="4">
    <source>
        <dbReference type="EMBL" id="WFD17801.1"/>
    </source>
</evidence>
<dbReference type="Gene3D" id="3.40.1490.10">
    <property type="entry name" value="Bit1"/>
    <property type="match status" value="1"/>
</dbReference>
<evidence type="ECO:0000256" key="3">
    <source>
        <dbReference type="ARBA" id="ARBA00048707"/>
    </source>
</evidence>